<evidence type="ECO:0000313" key="19">
    <source>
        <dbReference type="EMBL" id="MFC5570514.1"/>
    </source>
</evidence>
<proteinExistence type="inferred from homology"/>
<feature type="domain" description="Penicillin-binding protein transpeptidase" evidence="17">
    <location>
        <begin position="280"/>
        <end position="578"/>
    </location>
</feature>
<evidence type="ECO:0000256" key="6">
    <source>
        <dbReference type="ARBA" id="ARBA00022670"/>
    </source>
</evidence>
<dbReference type="Gene3D" id="3.30.450.330">
    <property type="match status" value="1"/>
</dbReference>
<keyword evidence="2 16" id="KW-1003">Cell membrane</keyword>
<comment type="similarity">
    <text evidence="16">Belongs to the transpeptidase family. FtsI subfamily.</text>
</comment>
<evidence type="ECO:0000313" key="20">
    <source>
        <dbReference type="Proteomes" id="UP001596036"/>
    </source>
</evidence>
<gene>
    <name evidence="16" type="primary">ftsI</name>
    <name evidence="19" type="ORF">ACFPN1_10630</name>
</gene>
<evidence type="ECO:0000256" key="11">
    <source>
        <dbReference type="ARBA" id="ARBA00022989"/>
    </source>
</evidence>
<dbReference type="Proteomes" id="UP001596036">
    <property type="component" value="Unassembled WGS sequence"/>
</dbReference>
<dbReference type="HAMAP" id="MF_02080">
    <property type="entry name" value="FtsI_transpept"/>
    <property type="match status" value="1"/>
</dbReference>
<keyword evidence="13 16" id="KW-0717">Septation</keyword>
<evidence type="ECO:0000259" key="17">
    <source>
        <dbReference type="Pfam" id="PF00905"/>
    </source>
</evidence>
<evidence type="ECO:0000256" key="5">
    <source>
        <dbReference type="ARBA" id="ARBA00022645"/>
    </source>
</evidence>
<evidence type="ECO:0000256" key="9">
    <source>
        <dbReference type="ARBA" id="ARBA00022960"/>
    </source>
</evidence>
<dbReference type="EMBL" id="JBHSNM010000003">
    <property type="protein sequence ID" value="MFC5570514.1"/>
    <property type="molecule type" value="Genomic_DNA"/>
</dbReference>
<evidence type="ECO:0000256" key="15">
    <source>
        <dbReference type="ARBA" id="ARBA00023316"/>
    </source>
</evidence>
<evidence type="ECO:0000256" key="13">
    <source>
        <dbReference type="ARBA" id="ARBA00023210"/>
    </source>
</evidence>
<dbReference type="InterPro" id="IPR005311">
    <property type="entry name" value="PBP_dimer"/>
</dbReference>
<sequence>MSARNERRQHLVGRVADALRARIAAQPAAGSGARARGQRGGLDLRKRLLIVVGVLGLGSLALVVRAFDVQVVNNDFYLQQGQARSLREIPIPTSRGMITDRNGEPLAVSTPVESVWANPKQVLENPQRIPELAAALGVPVDVLTRKLTQRSNKEFLYLKRRIGPEQARRILAHNIPGVFSQREFRRFYPQGEAMAHVLGFTNVDDRGQEGLELSFDHILSGKPGSKRVIRDGQGRIVESVDLIRAAEPGHDLTLTIDRRIQFLAYRELRNQLAKTGATSGSAVILDVATGEVLAMVNLPSFNPNAAAMGPLDAHRNRAVTDVFEPGSTMKPITVAAALTKGIVTPNTRIDLNPGWMALDRKYTIRDHRNYGVQTVTGIITKSSNIGAAKLAARLDDQYFYEFVHRFGYGEKPGSGFPGESAGVLPPPSRWYGTTKATMSYGYGLSATPLQIAMVYAALGNGGKLVRPTFVKGERHEPVQALDPQVAREVMRMMQTVTEEGGTATQAAILGYHVAGKTGTARKFSETGGYTRRYLSYFAGIVPVQNPRFSMVVVINDPDPERGYFGGFVSAPVFRSVMDGALRLMDVPPDDIDTWIAAQNKAQHTNELRGEDGPVLPDASAAALSDATLPDPVEMPTLGGAR</sequence>
<dbReference type="InterPro" id="IPR037532">
    <property type="entry name" value="FtsI_transpept"/>
</dbReference>
<evidence type="ECO:0000256" key="1">
    <source>
        <dbReference type="ARBA" id="ARBA00004370"/>
    </source>
</evidence>
<evidence type="ECO:0000256" key="12">
    <source>
        <dbReference type="ARBA" id="ARBA00023136"/>
    </source>
</evidence>
<evidence type="ECO:0000256" key="4">
    <source>
        <dbReference type="ARBA" id="ARBA00022618"/>
    </source>
</evidence>
<keyword evidence="12 16" id="KW-0472">Membrane</keyword>
<evidence type="ECO:0000256" key="14">
    <source>
        <dbReference type="ARBA" id="ARBA00023306"/>
    </source>
</evidence>
<comment type="subcellular location">
    <subcellularLocation>
        <location evidence="16">Cell inner membrane</location>
        <topology evidence="16">Single-pass membrane protein</topology>
    </subcellularLocation>
    <subcellularLocation>
        <location evidence="1">Membrane</location>
    </subcellularLocation>
</comment>
<dbReference type="EC" id="3.4.16.4" evidence="16"/>
<keyword evidence="11 16" id="KW-1133">Transmembrane helix</keyword>
<dbReference type="RefSeq" id="WP_386754937.1">
    <property type="nucleotide sequence ID" value="NZ_JBHSNM010000003.1"/>
</dbReference>
<keyword evidence="4 16" id="KW-0132">Cell division</keyword>
<comment type="function">
    <text evidence="16">Catalyzes cross-linking of the peptidoglycan cell wall at the division septum.</text>
</comment>
<keyword evidence="9 16" id="KW-0133">Cell shape</keyword>
<evidence type="ECO:0000256" key="3">
    <source>
        <dbReference type="ARBA" id="ARBA00022519"/>
    </source>
</evidence>
<keyword evidence="5 16" id="KW-0121">Carboxypeptidase</keyword>
<dbReference type="InterPro" id="IPR012338">
    <property type="entry name" value="Beta-lactam/transpept-like"/>
</dbReference>
<dbReference type="SUPFAM" id="SSF56601">
    <property type="entry name" value="beta-lactamase/transpeptidase-like"/>
    <property type="match status" value="1"/>
</dbReference>
<dbReference type="SUPFAM" id="SSF56519">
    <property type="entry name" value="Penicillin binding protein dimerisation domain"/>
    <property type="match status" value="1"/>
</dbReference>
<comment type="pathway">
    <text evidence="16">Cell wall biogenesis; peptidoglycan biosynthesis.</text>
</comment>
<dbReference type="InterPro" id="IPR036138">
    <property type="entry name" value="PBP_dimer_sf"/>
</dbReference>
<evidence type="ECO:0000256" key="8">
    <source>
        <dbReference type="ARBA" id="ARBA00022801"/>
    </source>
</evidence>
<dbReference type="Pfam" id="PF03717">
    <property type="entry name" value="PBP_dimer"/>
    <property type="match status" value="1"/>
</dbReference>
<evidence type="ECO:0000256" key="10">
    <source>
        <dbReference type="ARBA" id="ARBA00022984"/>
    </source>
</evidence>
<dbReference type="Pfam" id="PF00905">
    <property type="entry name" value="Transpeptidase"/>
    <property type="match status" value="1"/>
</dbReference>
<name>A0ABW0SP73_9GAMM</name>
<keyword evidence="14 16" id="KW-0131">Cell cycle</keyword>
<evidence type="ECO:0000259" key="18">
    <source>
        <dbReference type="Pfam" id="PF03717"/>
    </source>
</evidence>
<keyword evidence="20" id="KW-1185">Reference proteome</keyword>
<comment type="catalytic activity">
    <reaction evidence="16">
        <text>Preferential cleavage: (Ac)2-L-Lys-D-Ala-|-D-Ala. Also transpeptidation of peptidyl-alanyl moieties that are N-acyl substituents of D-alanine.</text>
        <dbReference type="EC" id="3.4.16.4"/>
    </reaction>
</comment>
<feature type="active site" description="Acyl-ester intermediate" evidence="16">
    <location>
        <position position="327"/>
    </location>
</feature>
<keyword evidence="8 16" id="KW-0378">Hydrolase</keyword>
<accession>A0ABW0SP73</accession>
<keyword evidence="3 16" id="KW-0997">Cell inner membrane</keyword>
<reference evidence="20" key="1">
    <citation type="journal article" date="2019" name="Int. J. Syst. Evol. Microbiol.">
        <title>The Global Catalogue of Microorganisms (GCM) 10K type strain sequencing project: providing services to taxonomists for standard genome sequencing and annotation.</title>
        <authorList>
            <consortium name="The Broad Institute Genomics Platform"/>
            <consortium name="The Broad Institute Genome Sequencing Center for Infectious Disease"/>
            <person name="Wu L."/>
            <person name="Ma J."/>
        </authorList>
    </citation>
    <scope>NUCLEOTIDE SEQUENCE [LARGE SCALE GENOMIC DNA]</scope>
    <source>
        <strain evidence="20">KACC 11407</strain>
    </source>
</reference>
<dbReference type="InterPro" id="IPR001460">
    <property type="entry name" value="PCN-bd_Tpept"/>
</dbReference>
<dbReference type="Gene3D" id="3.90.1310.10">
    <property type="entry name" value="Penicillin-binding protein 2a (Domain 2)"/>
    <property type="match status" value="1"/>
</dbReference>
<keyword evidence="10 16" id="KW-0573">Peptidoglycan synthesis</keyword>
<dbReference type="PANTHER" id="PTHR30627:SF1">
    <property type="entry name" value="PEPTIDOGLYCAN D,D-TRANSPEPTIDASE FTSI"/>
    <property type="match status" value="1"/>
</dbReference>
<evidence type="ECO:0000256" key="16">
    <source>
        <dbReference type="HAMAP-Rule" id="MF_02080"/>
    </source>
</evidence>
<feature type="domain" description="Penicillin-binding protein dimerisation" evidence="18">
    <location>
        <begin position="91"/>
        <end position="239"/>
    </location>
</feature>
<keyword evidence="15 16" id="KW-0961">Cell wall biogenesis/degradation</keyword>
<keyword evidence="7 16" id="KW-0812">Transmembrane</keyword>
<dbReference type="PANTHER" id="PTHR30627">
    <property type="entry name" value="PEPTIDOGLYCAN D,D-TRANSPEPTIDASE"/>
    <property type="match status" value="1"/>
</dbReference>
<evidence type="ECO:0000256" key="7">
    <source>
        <dbReference type="ARBA" id="ARBA00022692"/>
    </source>
</evidence>
<feature type="transmembrane region" description="Helical" evidence="16">
    <location>
        <begin position="48"/>
        <end position="67"/>
    </location>
</feature>
<evidence type="ECO:0000256" key="2">
    <source>
        <dbReference type="ARBA" id="ARBA00022475"/>
    </source>
</evidence>
<organism evidence="19 20">
    <name type="scientific">Lysobacter yangpyeongensis</name>
    <dbReference type="NCBI Taxonomy" id="346182"/>
    <lineage>
        <taxon>Bacteria</taxon>
        <taxon>Pseudomonadati</taxon>
        <taxon>Pseudomonadota</taxon>
        <taxon>Gammaproteobacteria</taxon>
        <taxon>Lysobacterales</taxon>
        <taxon>Lysobacteraceae</taxon>
        <taxon>Lysobacter</taxon>
    </lineage>
</organism>
<dbReference type="Gene3D" id="3.40.710.10">
    <property type="entry name" value="DD-peptidase/beta-lactamase superfamily"/>
    <property type="match status" value="1"/>
</dbReference>
<protein>
    <recommendedName>
        <fullName evidence="16">Peptidoglycan D,D-transpeptidase FtsI</fullName>
        <ecNumber evidence="16">3.4.16.4</ecNumber>
    </recommendedName>
    <alternativeName>
        <fullName evidence="16">Penicillin-binding protein 3</fullName>
        <shortName evidence="16">PBP-3</shortName>
    </alternativeName>
</protein>
<dbReference type="InterPro" id="IPR050515">
    <property type="entry name" value="Beta-lactam/transpept"/>
</dbReference>
<comment type="caution">
    <text evidence="19">The sequence shown here is derived from an EMBL/GenBank/DDBJ whole genome shotgun (WGS) entry which is preliminary data.</text>
</comment>
<keyword evidence="6 16" id="KW-0645">Protease</keyword>